<dbReference type="GO" id="GO:0016020">
    <property type="term" value="C:membrane"/>
    <property type="evidence" value="ECO:0007669"/>
    <property type="project" value="UniProtKB-SubCell"/>
</dbReference>
<feature type="region of interest" description="Disordered" evidence="5">
    <location>
        <begin position="184"/>
        <end position="222"/>
    </location>
</feature>
<evidence type="ECO:0000256" key="3">
    <source>
        <dbReference type="ARBA" id="ARBA00022989"/>
    </source>
</evidence>
<comment type="caution">
    <text evidence="8">The sequence shown here is derived from an EMBL/GenBank/DDBJ whole genome shotgun (WGS) entry which is preliminary data.</text>
</comment>
<keyword evidence="2 6" id="KW-0812">Transmembrane</keyword>
<dbReference type="PANTHER" id="PTHR15549">
    <property type="entry name" value="PAIRED IMMUNOGLOBULIN-LIKE TYPE 2 RECEPTOR"/>
    <property type="match status" value="1"/>
</dbReference>
<organism evidence="8 9">
    <name type="scientific">Colletotrichum higginsianum (strain IMI 349063)</name>
    <name type="common">Crucifer anthracnose fungus</name>
    <dbReference type="NCBI Taxonomy" id="759273"/>
    <lineage>
        <taxon>Eukaryota</taxon>
        <taxon>Fungi</taxon>
        <taxon>Dikarya</taxon>
        <taxon>Ascomycota</taxon>
        <taxon>Pezizomycotina</taxon>
        <taxon>Sordariomycetes</taxon>
        <taxon>Hypocreomycetidae</taxon>
        <taxon>Glomerellales</taxon>
        <taxon>Glomerellaceae</taxon>
        <taxon>Colletotrichum</taxon>
        <taxon>Colletotrichum destructivum species complex</taxon>
    </lineage>
</organism>
<proteinExistence type="predicted"/>
<feature type="compositionally biased region" description="Polar residues" evidence="5">
    <location>
        <begin position="293"/>
        <end position="312"/>
    </location>
</feature>
<dbReference type="Proteomes" id="UP000092177">
    <property type="component" value="Chromosome 4"/>
</dbReference>
<evidence type="ECO:0000313" key="9">
    <source>
        <dbReference type="Proteomes" id="UP000092177"/>
    </source>
</evidence>
<feature type="signal peptide" evidence="7">
    <location>
        <begin position="1"/>
        <end position="19"/>
    </location>
</feature>
<feature type="transmembrane region" description="Helical" evidence="6">
    <location>
        <begin position="225"/>
        <end position="251"/>
    </location>
</feature>
<dbReference type="AlphaFoldDB" id="A0A1B7YFM0"/>
<dbReference type="EMBL" id="LTAN01000004">
    <property type="protein sequence ID" value="OBR10782.1"/>
    <property type="molecule type" value="Genomic_DNA"/>
</dbReference>
<keyword evidence="4 6" id="KW-0472">Membrane</keyword>
<dbReference type="VEuPathDB" id="FungiDB:CH63R_06474"/>
<evidence type="ECO:0000256" key="7">
    <source>
        <dbReference type="SAM" id="SignalP"/>
    </source>
</evidence>
<feature type="region of interest" description="Disordered" evidence="5">
    <location>
        <begin position="256"/>
        <end position="344"/>
    </location>
</feature>
<sequence>MVSIKCLLPLAGLIVAALSAEIARFDPGLATMTALPRDVMVNPFEAEPTPPPHGRFAVMALKRQISPTCGYFETDGSPWVCETTQTCATNGRYFGCRRGSIPATACREYTDPVCSQSSQGIALGYARLTRVPTSNFDIAYPFCMTGLKLLGRDTVSTLTGFLCANNRFRGSRYILVDPPITTTTSATPLITSTTTVSPSPNSTPPTGPSATPTETTSPVPSGPPVGAIVGGVVGGVALLGAIITAVIWMLARKRQKGRNNNSNGNPDGMAPGVSQHFPHNGMGYSGAPMEAQLSRQTTGFDASKGNYQSTVTPAGVGQSIQHHHGYSHPMPAPSIMSTSTAGPYQPPVSAIPQSPEAAPMYNAVHNGHAMQYTSEVPAINKAGTGNNASELPSPNYR</sequence>
<dbReference type="KEGG" id="chig:CH63R_06474"/>
<feature type="chain" id="PRO_5008601612" evidence="7">
    <location>
        <begin position="20"/>
        <end position="397"/>
    </location>
</feature>
<name>A0A1B7YFM0_COLHI</name>
<dbReference type="GeneID" id="28865556"/>
<dbReference type="GO" id="GO:0071944">
    <property type="term" value="C:cell periphery"/>
    <property type="evidence" value="ECO:0007669"/>
    <property type="project" value="UniProtKB-ARBA"/>
</dbReference>
<accession>A0A1B7YFM0</accession>
<evidence type="ECO:0000313" key="8">
    <source>
        <dbReference type="EMBL" id="OBR10782.1"/>
    </source>
</evidence>
<feature type="compositionally biased region" description="Low complexity" evidence="5">
    <location>
        <begin position="208"/>
        <end position="222"/>
    </location>
</feature>
<dbReference type="RefSeq" id="XP_018159299.1">
    <property type="nucleotide sequence ID" value="XM_018301449.1"/>
</dbReference>
<evidence type="ECO:0000256" key="4">
    <source>
        <dbReference type="ARBA" id="ARBA00023136"/>
    </source>
</evidence>
<evidence type="ECO:0000256" key="6">
    <source>
        <dbReference type="SAM" id="Phobius"/>
    </source>
</evidence>
<comment type="subcellular location">
    <subcellularLocation>
        <location evidence="1">Membrane</location>
        <topology evidence="1">Single-pass membrane protein</topology>
    </subcellularLocation>
</comment>
<dbReference type="InterPro" id="IPR051694">
    <property type="entry name" value="Immunoregulatory_rcpt-like"/>
</dbReference>
<reference evidence="9" key="1">
    <citation type="journal article" date="2017" name="BMC Genomics">
        <title>Gapless genome assembly of Colletotrichum higginsianum reveals chromosome structure and association of transposable elements with secondary metabolite gene clusters.</title>
        <authorList>
            <person name="Dallery J.-F."/>
            <person name="Lapalu N."/>
            <person name="Zampounis A."/>
            <person name="Pigne S."/>
            <person name="Luyten I."/>
            <person name="Amselem J."/>
            <person name="Wittenberg A.H.J."/>
            <person name="Zhou S."/>
            <person name="de Queiroz M.V."/>
            <person name="Robin G.P."/>
            <person name="Auger A."/>
            <person name="Hainaut M."/>
            <person name="Henrissat B."/>
            <person name="Kim K.-T."/>
            <person name="Lee Y.-H."/>
            <person name="Lespinet O."/>
            <person name="Schwartz D.C."/>
            <person name="Thon M.R."/>
            <person name="O'Connell R.J."/>
        </authorList>
    </citation>
    <scope>NUCLEOTIDE SEQUENCE [LARGE SCALE GENOMIC DNA]</scope>
    <source>
        <strain evidence="9">IMI 349063</strain>
    </source>
</reference>
<gene>
    <name evidence="8" type="ORF">CH63R_06474</name>
</gene>
<evidence type="ECO:0000256" key="5">
    <source>
        <dbReference type="SAM" id="MobiDB-lite"/>
    </source>
</evidence>
<protein>
    <submittedName>
        <fullName evidence="8">Uncharacterized protein</fullName>
    </submittedName>
</protein>
<evidence type="ECO:0000256" key="1">
    <source>
        <dbReference type="ARBA" id="ARBA00004167"/>
    </source>
</evidence>
<keyword evidence="9" id="KW-1185">Reference proteome</keyword>
<keyword evidence="3 6" id="KW-1133">Transmembrane helix</keyword>
<keyword evidence="7" id="KW-0732">Signal</keyword>
<feature type="compositionally biased region" description="Low complexity" evidence="5">
    <location>
        <begin position="184"/>
        <end position="200"/>
    </location>
</feature>
<evidence type="ECO:0000256" key="2">
    <source>
        <dbReference type="ARBA" id="ARBA00022692"/>
    </source>
</evidence>